<dbReference type="AlphaFoldDB" id="A0A839VGF3"/>
<gene>
    <name evidence="2" type="ORF">FHR94_003697</name>
</gene>
<dbReference type="RefSeq" id="WP_183327999.1">
    <property type="nucleotide sequence ID" value="NZ_JACHXP010000028.1"/>
</dbReference>
<dbReference type="SUPFAM" id="SSF47473">
    <property type="entry name" value="EF-hand"/>
    <property type="match status" value="1"/>
</dbReference>
<accession>A0A839VGF3</accession>
<keyword evidence="3" id="KW-1185">Reference proteome</keyword>
<comment type="caution">
    <text evidence="2">The sequence shown here is derived from an EMBL/GenBank/DDBJ whole genome shotgun (WGS) entry which is preliminary data.</text>
</comment>
<evidence type="ECO:0000313" key="3">
    <source>
        <dbReference type="Proteomes" id="UP000547614"/>
    </source>
</evidence>
<sequence>MSFDVKDHLAPSIASLVVLLLISSNAVAGERVSLVNGFYAKGGCENPEYEFYLVNGMRYIIFENGVALVISTDMQRRGKYVLERVEDSKITFFYSWLEGGDLRYSESDRLEKEEAPDISILPEQPPEAWEVGSYRRCDAANSSVGFMHAEGLSFFRFLTDLNDTACGSGKEQCIEKLWSYIDVSGNGVLSQAELSRLIRILAYIGTVKGSGYISNDDLFGKVGLASMIAPFVAKSIIDGSDYNDDGQLALDELFIDREFSSASLAVEKMSFDMVVSALGSLFKGLTSLGGLL</sequence>
<feature type="domain" description="EF-hand" evidence="1">
    <location>
        <begin position="169"/>
        <end position="204"/>
    </location>
</feature>
<proteinExistence type="predicted"/>
<evidence type="ECO:0000259" key="1">
    <source>
        <dbReference type="PROSITE" id="PS50222"/>
    </source>
</evidence>
<reference evidence="2 3" key="1">
    <citation type="submission" date="2020-08" db="EMBL/GenBank/DDBJ databases">
        <title>Genomic Encyclopedia of Type Strains, Phase III (KMG-III): the genomes of soil and plant-associated and newly described type strains.</title>
        <authorList>
            <person name="Whitman W."/>
        </authorList>
    </citation>
    <scope>NUCLEOTIDE SEQUENCE [LARGE SCALE GENOMIC DNA]</scope>
    <source>
        <strain evidence="2 3">CECT 7282</strain>
    </source>
</reference>
<dbReference type="PROSITE" id="PS00018">
    <property type="entry name" value="EF_HAND_1"/>
    <property type="match status" value="1"/>
</dbReference>
<dbReference type="Proteomes" id="UP000547614">
    <property type="component" value="Unassembled WGS sequence"/>
</dbReference>
<evidence type="ECO:0000313" key="2">
    <source>
        <dbReference type="EMBL" id="MBB3192409.1"/>
    </source>
</evidence>
<dbReference type="GO" id="GO:0005509">
    <property type="term" value="F:calcium ion binding"/>
    <property type="evidence" value="ECO:0007669"/>
    <property type="project" value="InterPro"/>
</dbReference>
<dbReference type="InterPro" id="IPR002048">
    <property type="entry name" value="EF_hand_dom"/>
</dbReference>
<dbReference type="InterPro" id="IPR018247">
    <property type="entry name" value="EF_Hand_1_Ca_BS"/>
</dbReference>
<protein>
    <submittedName>
        <fullName evidence="2">Ca2+-binding EF-hand superfamily protein</fullName>
    </submittedName>
</protein>
<name>A0A839VGF3_9GAMM</name>
<dbReference type="PROSITE" id="PS50222">
    <property type="entry name" value="EF_HAND_2"/>
    <property type="match status" value="1"/>
</dbReference>
<organism evidence="2 3">
    <name type="scientific">Halomonas cerina</name>
    <dbReference type="NCBI Taxonomy" id="447424"/>
    <lineage>
        <taxon>Bacteria</taxon>
        <taxon>Pseudomonadati</taxon>
        <taxon>Pseudomonadota</taxon>
        <taxon>Gammaproteobacteria</taxon>
        <taxon>Oceanospirillales</taxon>
        <taxon>Halomonadaceae</taxon>
        <taxon>Halomonas</taxon>
    </lineage>
</organism>
<dbReference type="EMBL" id="JACHXP010000028">
    <property type="protein sequence ID" value="MBB3192409.1"/>
    <property type="molecule type" value="Genomic_DNA"/>
</dbReference>
<dbReference type="InterPro" id="IPR011992">
    <property type="entry name" value="EF-hand-dom_pair"/>
</dbReference>
<dbReference type="Gene3D" id="1.10.238.10">
    <property type="entry name" value="EF-hand"/>
    <property type="match status" value="1"/>
</dbReference>